<evidence type="ECO:0000313" key="2">
    <source>
        <dbReference type="Proteomes" id="UP000003465"/>
    </source>
</evidence>
<name>A0A656GJ52_PSEA0</name>
<gene>
    <name evidence="1" type="ORF">PSYMO_30533</name>
</gene>
<reference evidence="1 2" key="1">
    <citation type="journal article" date="2011" name="PLoS Pathog.">
        <title>Dynamic evolution of pathogenicity revealed by sequencing and comparative genomics of 19 Pseudomonas syringae isolates.</title>
        <authorList>
            <person name="Baltrus D.A."/>
            <person name="Nishimura M.T."/>
            <person name="Romanchuk A."/>
            <person name="Chang J.H."/>
            <person name="Mukhtar M.S."/>
            <person name="Cherkis K."/>
            <person name="Roach J."/>
            <person name="Grant S.R."/>
            <person name="Jones C.D."/>
            <person name="Dangl J.L."/>
        </authorList>
    </citation>
    <scope>NUCLEOTIDE SEQUENCE [LARGE SCALE GENOMIC DNA]</scope>
    <source>
        <strain evidence="1 2">301020</strain>
    </source>
</reference>
<accession>A0A656GJ52</accession>
<evidence type="ECO:0000313" key="1">
    <source>
        <dbReference type="EMBL" id="EGH25521.1"/>
    </source>
</evidence>
<proteinExistence type="predicted"/>
<dbReference type="EMBL" id="AEAG01001392">
    <property type="protein sequence ID" value="EGH25521.1"/>
    <property type="molecule type" value="Genomic_DNA"/>
</dbReference>
<dbReference type="AlphaFoldDB" id="A0A656GJ52"/>
<sequence>MCGNSVSPAADGCTCSSKRPVAHINSTPGGSMINLFWRLLAKLLARPAIAAWLINRAQRTQYLHIRSADGQEVYMGRWWLFNAYDRETHIGRIRWCPWSIRVHHIMRPDADRDLHDHPWNARTVILRGWYTEQRLLDVGLPPGTATELTGYIDRKTGNTARLNHGEYHRIDEVSPGGVYTLFITSRWKGDWGFLVNGVKVAWREYTGEKS</sequence>
<comment type="caution">
    <text evidence="1">The sequence shown here is derived from an EMBL/GenBank/DDBJ whole genome shotgun (WGS) entry which is preliminary data.</text>
</comment>
<dbReference type="Proteomes" id="UP000003465">
    <property type="component" value="Unassembled WGS sequence"/>
</dbReference>
<protein>
    <submittedName>
        <fullName evidence="1">Uncharacterized protein</fullName>
    </submittedName>
</protein>
<organism evidence="1 2">
    <name type="scientific">Pseudomonas amygdali pv. mori str. 301020</name>
    <dbReference type="NCBI Taxonomy" id="629261"/>
    <lineage>
        <taxon>Bacteria</taxon>
        <taxon>Pseudomonadati</taxon>
        <taxon>Pseudomonadota</taxon>
        <taxon>Gammaproteobacteria</taxon>
        <taxon>Pseudomonadales</taxon>
        <taxon>Pseudomonadaceae</taxon>
        <taxon>Pseudomonas</taxon>
        <taxon>Pseudomonas amygdali</taxon>
    </lineage>
</organism>